<reference evidence="2" key="1">
    <citation type="submission" date="2017-09" db="EMBL/GenBank/DDBJ databases">
        <authorList>
            <person name="Varghese N."/>
            <person name="Submissions S."/>
        </authorList>
    </citation>
    <scope>NUCLEOTIDE SEQUENCE [LARGE SCALE GENOMIC DNA]</scope>
    <source>
        <strain evidence="2">DSM 2913</strain>
    </source>
</reference>
<sequence length="396" mass="45140">MYLLCDEKRVYVFSNYRVEAYDKLALVNSEEKNLLWKSEKLEENLNKLVNSKDHIYGIGKNLLVKVSKTDGSTEWLTFNEDFVDIFCMYGDLYLLSKTSLFRMPIDKFAHAGVKRLSVSDLMEKPFSCFCASDEHIYLASTNYLYQVERSGGKVGEKALTDVRILLISEDGPIAIKGDGKILNMDESLQVLSSGEFDGEPIKAEYNVYHTFLLTSTGLHVFGKAGNRIAHISDSKYISFAEGLNHVYLYKEDGLHVASKIDLLGDNYQNVDLATVSAILFASLMLFEKEKGSKVNIKEKHSFLDVKIGNKVLNMEKLVFRLSKYFPEVFILFSNIGYYESLLEFGMRFELIKREGDSLILNEDMLDHLVKKHSAFETFRKDIVSLVSSCLLSTTYE</sequence>
<evidence type="ECO:0000313" key="1">
    <source>
        <dbReference type="EMBL" id="SNZ16871.1"/>
    </source>
</evidence>
<keyword evidence="2" id="KW-1185">Reference proteome</keyword>
<dbReference type="EMBL" id="OBEN01000016">
    <property type="protein sequence ID" value="SNZ16871.1"/>
    <property type="molecule type" value="Genomic_DNA"/>
</dbReference>
<dbReference type="AlphaFoldDB" id="A0A285PAH7"/>
<protein>
    <recommendedName>
        <fullName evidence="3">PQQ-like domain-containing protein</fullName>
    </recommendedName>
</protein>
<evidence type="ECO:0000313" key="2">
    <source>
        <dbReference type="Proteomes" id="UP000218627"/>
    </source>
</evidence>
<dbReference type="Proteomes" id="UP000218627">
    <property type="component" value="Unassembled WGS sequence"/>
</dbReference>
<dbReference type="OrthoDB" id="10243at2"/>
<evidence type="ECO:0008006" key="3">
    <source>
        <dbReference type="Google" id="ProtNLM"/>
    </source>
</evidence>
<accession>A0A285PAH7</accession>
<dbReference type="RefSeq" id="WP_096603528.1">
    <property type="nucleotide sequence ID" value="NZ_OBEN01000016.1"/>
</dbReference>
<organism evidence="1 2">
    <name type="scientific">Hydrogenobacter hydrogenophilus</name>
    <dbReference type="NCBI Taxonomy" id="35835"/>
    <lineage>
        <taxon>Bacteria</taxon>
        <taxon>Pseudomonadati</taxon>
        <taxon>Aquificota</taxon>
        <taxon>Aquificia</taxon>
        <taxon>Aquificales</taxon>
        <taxon>Aquificaceae</taxon>
        <taxon>Hydrogenobacter</taxon>
    </lineage>
</organism>
<gene>
    <name evidence="1" type="ORF">SAMN06265353_1730</name>
</gene>
<proteinExistence type="predicted"/>
<name>A0A285PAH7_9AQUI</name>